<comment type="caution">
    <text evidence="4">The sequence shown here is derived from an EMBL/GenBank/DDBJ whole genome shotgun (WGS) entry which is preliminary data.</text>
</comment>
<reference evidence="4 5" key="1">
    <citation type="journal article" date="2016" name="Nat. Commun.">
        <title>Thousands of microbial genomes shed light on interconnected biogeochemical processes in an aquifer system.</title>
        <authorList>
            <person name="Anantharaman K."/>
            <person name="Brown C.T."/>
            <person name="Hug L.A."/>
            <person name="Sharon I."/>
            <person name="Castelle C.J."/>
            <person name="Probst A.J."/>
            <person name="Thomas B.C."/>
            <person name="Singh A."/>
            <person name="Wilkins M.J."/>
            <person name="Karaoz U."/>
            <person name="Brodie E.L."/>
            <person name="Williams K.H."/>
            <person name="Hubbard S.S."/>
            <person name="Banfield J.F."/>
        </authorList>
    </citation>
    <scope>NUCLEOTIDE SEQUENCE [LARGE SCALE GENOMIC DNA]</scope>
</reference>
<protein>
    <recommendedName>
        <fullName evidence="3">DUF5667 domain-containing protein</fullName>
    </recommendedName>
</protein>
<feature type="compositionally biased region" description="Acidic residues" evidence="1">
    <location>
        <begin position="284"/>
        <end position="296"/>
    </location>
</feature>
<evidence type="ECO:0000256" key="1">
    <source>
        <dbReference type="SAM" id="MobiDB-lite"/>
    </source>
</evidence>
<name>A0A1G2THR8_9BACT</name>
<dbReference type="Proteomes" id="UP000177279">
    <property type="component" value="Unassembled WGS sequence"/>
</dbReference>
<sequence>MKKKTDQLKRILKDLKFRNLSLSESDAVWQRISSRMEPQSLFSLIALQINRKNMIPLLIGALIFASAGGTVAASNSAVPGDVLFPVDRAVENFRLAIAGNGKAKLEVKFAEERLDEVDKLILRSRIATAATTTATSTATSTRATSTSPSKGRVAVGVNVAIEYLNNVAADLSASGETEAAAEIGALIARLETMVNDPDVKVALKQNGDFMLKIKGDVSASSTATSSGKIKINTSGNKSRIEVKEEDGKFKLEIKDNGEVKIKSETEVEMEDGNDDDNRGKKNDDEDDDDDDDDDDNATTSTSSILRLNLRR</sequence>
<dbReference type="InterPro" id="IPR043725">
    <property type="entry name" value="DUF5667"/>
</dbReference>
<proteinExistence type="predicted"/>
<dbReference type="EMBL" id="MHVS01000004">
    <property type="protein sequence ID" value="OHA96743.1"/>
    <property type="molecule type" value="Genomic_DNA"/>
</dbReference>
<evidence type="ECO:0000259" key="3">
    <source>
        <dbReference type="Pfam" id="PF18915"/>
    </source>
</evidence>
<evidence type="ECO:0000313" key="4">
    <source>
        <dbReference type="EMBL" id="OHA96743.1"/>
    </source>
</evidence>
<keyword evidence="2" id="KW-1133">Transmembrane helix</keyword>
<dbReference type="AlphaFoldDB" id="A0A1G2THR8"/>
<evidence type="ECO:0000256" key="2">
    <source>
        <dbReference type="SAM" id="Phobius"/>
    </source>
</evidence>
<accession>A0A1G2THR8</accession>
<evidence type="ECO:0000313" key="5">
    <source>
        <dbReference type="Proteomes" id="UP000177279"/>
    </source>
</evidence>
<keyword evidence="2" id="KW-0472">Membrane</keyword>
<gene>
    <name evidence="4" type="ORF">A3D49_02785</name>
</gene>
<organism evidence="4 5">
    <name type="scientific">Candidatus Zambryskibacteria bacterium RIFCSPHIGHO2_02_FULL_43_37</name>
    <dbReference type="NCBI Taxonomy" id="1802749"/>
    <lineage>
        <taxon>Bacteria</taxon>
        <taxon>Candidatus Zambryskiibacteriota</taxon>
    </lineage>
</organism>
<dbReference type="Pfam" id="PF18915">
    <property type="entry name" value="DUF5667"/>
    <property type="match status" value="1"/>
</dbReference>
<feature type="transmembrane region" description="Helical" evidence="2">
    <location>
        <begin position="54"/>
        <end position="73"/>
    </location>
</feature>
<feature type="domain" description="DUF5667" evidence="3">
    <location>
        <begin position="77"/>
        <end position="168"/>
    </location>
</feature>
<feature type="region of interest" description="Disordered" evidence="1">
    <location>
        <begin position="259"/>
        <end position="311"/>
    </location>
</feature>
<keyword evidence="2" id="KW-0812">Transmembrane</keyword>